<dbReference type="PANTHER" id="PTHR37534">
    <property type="entry name" value="TRANSCRIPTIONAL ACTIVATOR PROTEIN UGA3"/>
    <property type="match status" value="1"/>
</dbReference>
<name>A0A067MUE0_BOTB1</name>
<dbReference type="InterPro" id="IPR021858">
    <property type="entry name" value="Fun_TF"/>
</dbReference>
<dbReference type="PANTHER" id="PTHR37534:SF20">
    <property type="entry name" value="PRO1A C6 ZINK-FINGER PROTEIN"/>
    <property type="match status" value="1"/>
</dbReference>
<evidence type="ECO:0000256" key="1">
    <source>
        <dbReference type="ARBA" id="ARBA00004123"/>
    </source>
</evidence>
<dbReference type="Pfam" id="PF11951">
    <property type="entry name" value="Fungal_trans_2"/>
    <property type="match status" value="1"/>
</dbReference>
<accession>A0A067MUE0</accession>
<dbReference type="OrthoDB" id="5419315at2759"/>
<reference evidence="5" key="1">
    <citation type="journal article" date="2014" name="Proc. Natl. Acad. Sci. U.S.A.">
        <title>Extensive sampling of basidiomycete genomes demonstrates inadequacy of the white-rot/brown-rot paradigm for wood decay fungi.</title>
        <authorList>
            <person name="Riley R."/>
            <person name="Salamov A.A."/>
            <person name="Brown D.W."/>
            <person name="Nagy L.G."/>
            <person name="Floudas D."/>
            <person name="Held B.W."/>
            <person name="Levasseur A."/>
            <person name="Lombard V."/>
            <person name="Morin E."/>
            <person name="Otillar R."/>
            <person name="Lindquist E.A."/>
            <person name="Sun H."/>
            <person name="LaButti K.M."/>
            <person name="Schmutz J."/>
            <person name="Jabbour D."/>
            <person name="Luo H."/>
            <person name="Baker S.E."/>
            <person name="Pisabarro A.G."/>
            <person name="Walton J.D."/>
            <person name="Blanchette R.A."/>
            <person name="Henrissat B."/>
            <person name="Martin F."/>
            <person name="Cullen D."/>
            <person name="Hibbett D.S."/>
            <person name="Grigoriev I.V."/>
        </authorList>
    </citation>
    <scope>NUCLEOTIDE SEQUENCE [LARGE SCALE GENOMIC DNA]</scope>
    <source>
        <strain evidence="5">FD-172 SS1</strain>
    </source>
</reference>
<evidence type="ECO:0000313" key="4">
    <source>
        <dbReference type="EMBL" id="KDQ19323.1"/>
    </source>
</evidence>
<evidence type="ECO:0000256" key="2">
    <source>
        <dbReference type="ARBA" id="ARBA00023242"/>
    </source>
</evidence>
<keyword evidence="5" id="KW-1185">Reference proteome</keyword>
<feature type="compositionally biased region" description="Pro residues" evidence="3">
    <location>
        <begin position="1"/>
        <end position="17"/>
    </location>
</feature>
<gene>
    <name evidence="4" type="ORF">BOTBODRAFT_41581</name>
</gene>
<evidence type="ECO:0000313" key="5">
    <source>
        <dbReference type="Proteomes" id="UP000027195"/>
    </source>
</evidence>
<dbReference type="GO" id="GO:0005634">
    <property type="term" value="C:nucleus"/>
    <property type="evidence" value="ECO:0007669"/>
    <property type="project" value="UniProtKB-SubCell"/>
</dbReference>
<feature type="region of interest" description="Disordered" evidence="3">
    <location>
        <begin position="1"/>
        <end position="24"/>
    </location>
</feature>
<organism evidence="4 5">
    <name type="scientific">Botryobasidium botryosum (strain FD-172 SS1)</name>
    <dbReference type="NCBI Taxonomy" id="930990"/>
    <lineage>
        <taxon>Eukaryota</taxon>
        <taxon>Fungi</taxon>
        <taxon>Dikarya</taxon>
        <taxon>Basidiomycota</taxon>
        <taxon>Agaricomycotina</taxon>
        <taxon>Agaricomycetes</taxon>
        <taxon>Cantharellales</taxon>
        <taxon>Botryobasidiaceae</taxon>
        <taxon>Botryobasidium</taxon>
    </lineage>
</organism>
<dbReference type="HOGENOM" id="CLU_523715_0_0_1"/>
<protein>
    <submittedName>
        <fullName evidence="4">Uncharacterized protein</fullName>
    </submittedName>
</protein>
<comment type="subcellular location">
    <subcellularLocation>
        <location evidence="1">Nucleus</location>
    </subcellularLocation>
</comment>
<dbReference type="STRING" id="930990.A0A067MUE0"/>
<keyword evidence="2" id="KW-0539">Nucleus</keyword>
<dbReference type="InParanoid" id="A0A067MUE0"/>
<proteinExistence type="predicted"/>
<dbReference type="Proteomes" id="UP000027195">
    <property type="component" value="Unassembled WGS sequence"/>
</dbReference>
<evidence type="ECO:0000256" key="3">
    <source>
        <dbReference type="SAM" id="MobiDB-lite"/>
    </source>
</evidence>
<dbReference type="AlphaFoldDB" id="A0A067MUE0"/>
<dbReference type="EMBL" id="KL198019">
    <property type="protein sequence ID" value="KDQ19323.1"/>
    <property type="molecule type" value="Genomic_DNA"/>
</dbReference>
<sequence length="520" mass="57978">MPVSHPIPPPLVPPSPSSSPATPILSASPMLLSVTTTAQSPPAYITPINGPSAPESADDSEGQIDAYGFDLLAAPIALPMAELFPDSFEWLDSTPWHLQPTLPRSLSPSIIAIILPDCPSYLQKFVEHYFSHVHPVQYVFANGGVTKMLQECVRDFPQGPITYALSALAAEHLRLSHNAQTDEDASFLKKLAYSHTQDGMYNERDAAAFMILISQSLFAGGLNEWRDPLHRAGNWFGSTLRNLESQFPGSPVAKWILTGLSPLFSFASRTLIWMDILGAVKDGTSPRFYDLYETLFIPLPGEHEGIMEATNGCSDTVTLAFAKIAHLASWKEQMERAHTLSYTKLVKRGYEIQSLLDRGRYPAYDSYHVPHASFQQDKLKMKRRLANEVFREAAVLYLQSVLSGCHTGVPEIQKAVWDTKTSLDWIDSGDEVNQSLVFPICLAGCLTGDLEMFTYFRDRLVAVDSPVRNVREARSLMDEVWSRRIAGQSNVSWRDVMKEKRPYNFSMSSPNVSHSPSYIF</sequence>